<dbReference type="Pfam" id="PF11818">
    <property type="entry name" value="DUF3340"/>
    <property type="match status" value="1"/>
</dbReference>
<dbReference type="InterPro" id="IPR005151">
    <property type="entry name" value="Tail-specific_protease"/>
</dbReference>
<dbReference type="OrthoDB" id="9812068at2"/>
<dbReference type="Gene3D" id="3.90.226.10">
    <property type="entry name" value="2-enoyl-CoA Hydratase, Chain A, domain 1"/>
    <property type="match status" value="1"/>
</dbReference>
<dbReference type="GO" id="GO:0030288">
    <property type="term" value="C:outer membrane-bounded periplasmic space"/>
    <property type="evidence" value="ECO:0007669"/>
    <property type="project" value="TreeGrafter"/>
</dbReference>
<dbReference type="CDD" id="cd07560">
    <property type="entry name" value="Peptidase_S41_CPP"/>
    <property type="match status" value="1"/>
</dbReference>
<keyword evidence="11" id="KW-1185">Reference proteome</keyword>
<evidence type="ECO:0000313" key="12">
    <source>
        <dbReference type="Proteomes" id="UP000183868"/>
    </source>
</evidence>
<protein>
    <submittedName>
        <fullName evidence="9">Carboxyl-terminal processing protease</fullName>
    </submittedName>
    <submittedName>
        <fullName evidence="10">Carboxyl-terminal protease</fullName>
    </submittedName>
</protein>
<dbReference type="Proteomes" id="UP000183868">
    <property type="component" value="Chromosome"/>
</dbReference>
<dbReference type="Pfam" id="PF03572">
    <property type="entry name" value="Peptidase_S41"/>
    <property type="match status" value="1"/>
</dbReference>
<feature type="coiled-coil region" evidence="6">
    <location>
        <begin position="607"/>
        <end position="649"/>
    </location>
</feature>
<dbReference type="Pfam" id="PF17804">
    <property type="entry name" value="TSP_NTD"/>
    <property type="match status" value="1"/>
</dbReference>
<gene>
    <name evidence="9" type="ORF">Cabys_3342</name>
    <name evidence="10" type="ORF">Calab_0516</name>
</gene>
<feature type="coiled-coil region" evidence="6">
    <location>
        <begin position="182"/>
        <end position="209"/>
    </location>
</feature>
<evidence type="ECO:0000256" key="3">
    <source>
        <dbReference type="ARBA" id="ARBA00022801"/>
    </source>
</evidence>
<dbReference type="NCBIfam" id="TIGR00225">
    <property type="entry name" value="prc"/>
    <property type="match status" value="1"/>
</dbReference>
<keyword evidence="6" id="KW-0175">Coiled coil</keyword>
<dbReference type="InterPro" id="IPR029045">
    <property type="entry name" value="ClpP/crotonase-like_dom_sf"/>
</dbReference>
<dbReference type="FunCoup" id="H1XRK8">
    <property type="interactions" value="248"/>
</dbReference>
<evidence type="ECO:0000256" key="5">
    <source>
        <dbReference type="RuleBase" id="RU004404"/>
    </source>
</evidence>
<feature type="domain" description="PDZ" evidence="8">
    <location>
        <begin position="239"/>
        <end position="310"/>
    </location>
</feature>
<dbReference type="InterPro" id="IPR001478">
    <property type="entry name" value="PDZ"/>
</dbReference>
<dbReference type="GO" id="GO:0004175">
    <property type="term" value="F:endopeptidase activity"/>
    <property type="evidence" value="ECO:0007669"/>
    <property type="project" value="TreeGrafter"/>
</dbReference>
<dbReference type="eggNOG" id="COG0793">
    <property type="taxonomic scope" value="Bacteria"/>
</dbReference>
<dbReference type="SUPFAM" id="SSF50156">
    <property type="entry name" value="PDZ domain-like"/>
    <property type="match status" value="1"/>
</dbReference>
<dbReference type="PaxDb" id="880073-Calab_0516"/>
<evidence type="ECO:0000256" key="1">
    <source>
        <dbReference type="ARBA" id="ARBA00009179"/>
    </source>
</evidence>
<dbReference type="InParanoid" id="H1XRK8"/>
<feature type="signal peptide" evidence="7">
    <location>
        <begin position="1"/>
        <end position="18"/>
    </location>
</feature>
<dbReference type="PROSITE" id="PS50106">
    <property type="entry name" value="PDZ"/>
    <property type="match status" value="1"/>
</dbReference>
<dbReference type="GO" id="GO:0006508">
    <property type="term" value="P:proteolysis"/>
    <property type="evidence" value="ECO:0007669"/>
    <property type="project" value="UniProtKB-KW"/>
</dbReference>
<organism evidence="10 11">
    <name type="scientific">Caldithrix abyssi DSM 13497</name>
    <dbReference type="NCBI Taxonomy" id="880073"/>
    <lineage>
        <taxon>Bacteria</taxon>
        <taxon>Pseudomonadati</taxon>
        <taxon>Calditrichota</taxon>
        <taxon>Calditrichia</taxon>
        <taxon>Calditrichales</taxon>
        <taxon>Calditrichaceae</taxon>
        <taxon>Caldithrix</taxon>
    </lineage>
</organism>
<dbReference type="RefSeq" id="WP_006927088.1">
    <property type="nucleotide sequence ID" value="NZ_CM001402.1"/>
</dbReference>
<dbReference type="InterPro" id="IPR036034">
    <property type="entry name" value="PDZ_sf"/>
</dbReference>
<name>H1XRK8_CALAY</name>
<reference evidence="10 11" key="1">
    <citation type="submission" date="2011-09" db="EMBL/GenBank/DDBJ databases">
        <title>The permanent draft genome of Caldithrix abyssi DSM 13497.</title>
        <authorList>
            <consortium name="US DOE Joint Genome Institute (JGI-PGF)"/>
            <person name="Lucas S."/>
            <person name="Han J."/>
            <person name="Lapidus A."/>
            <person name="Bruce D."/>
            <person name="Goodwin L."/>
            <person name="Pitluck S."/>
            <person name="Peters L."/>
            <person name="Kyrpides N."/>
            <person name="Mavromatis K."/>
            <person name="Ivanova N."/>
            <person name="Mikhailova N."/>
            <person name="Chertkov O."/>
            <person name="Detter J.C."/>
            <person name="Tapia R."/>
            <person name="Han C."/>
            <person name="Land M."/>
            <person name="Hauser L."/>
            <person name="Markowitz V."/>
            <person name="Cheng J.-F."/>
            <person name="Hugenholtz P."/>
            <person name="Woyke T."/>
            <person name="Wu D."/>
            <person name="Spring S."/>
            <person name="Brambilla E."/>
            <person name="Klenk H.-P."/>
            <person name="Eisen J.A."/>
        </authorList>
    </citation>
    <scope>NUCLEOTIDE SEQUENCE [LARGE SCALE GENOMIC DNA]</scope>
    <source>
        <strain evidence="10 11">DSM 13497</strain>
    </source>
</reference>
<keyword evidence="3 5" id="KW-0378">Hydrolase</keyword>
<evidence type="ECO:0000256" key="4">
    <source>
        <dbReference type="ARBA" id="ARBA00022825"/>
    </source>
</evidence>
<evidence type="ECO:0000256" key="6">
    <source>
        <dbReference type="SAM" id="Coils"/>
    </source>
</evidence>
<accession>H1XRK8</accession>
<evidence type="ECO:0000256" key="2">
    <source>
        <dbReference type="ARBA" id="ARBA00022670"/>
    </source>
</evidence>
<evidence type="ECO:0000256" key="7">
    <source>
        <dbReference type="SAM" id="SignalP"/>
    </source>
</evidence>
<dbReference type="MEROPS" id="S41.001"/>
<dbReference type="PANTHER" id="PTHR32060:SF22">
    <property type="entry name" value="CARBOXYL-TERMINAL-PROCESSING PEPTIDASE 3, CHLOROPLASTIC"/>
    <property type="match status" value="1"/>
</dbReference>
<dbReference type="CDD" id="cd06782">
    <property type="entry name" value="cpPDZ_CPP-like"/>
    <property type="match status" value="1"/>
</dbReference>
<dbReference type="AlphaFoldDB" id="H1XRK8"/>
<evidence type="ECO:0000313" key="11">
    <source>
        <dbReference type="Proteomes" id="UP000004671"/>
    </source>
</evidence>
<dbReference type="Pfam" id="PF00595">
    <property type="entry name" value="PDZ"/>
    <property type="match status" value="1"/>
</dbReference>
<dbReference type="GO" id="GO:0008236">
    <property type="term" value="F:serine-type peptidase activity"/>
    <property type="evidence" value="ECO:0007669"/>
    <property type="project" value="UniProtKB-KW"/>
</dbReference>
<dbReference type="FunFam" id="3.90.226.10:FF:000090">
    <property type="entry name" value="Tail-specific protease"/>
    <property type="match status" value="1"/>
</dbReference>
<sequence length="674" mass="77469" precursor="true">MKKFVNLLILLTATSLFAFTAFTISSLNEEGNTPVLEPLPIHPRVEQAVSFFLPKMHYKKQQLDDELSSQMFDFYLEMLDPQKLYFLKSDIDEFEKYRYSLDEALRNGDLRAAYAIFNRFMTRYAERLNFVKKRLQTPFNFTGEDSFQVDREEAPWPETKAELDTLWSKRLKNEALSLKIAGKDWEAIKERLEKRYKNMEKQMLKTESEDVFQIYMNAFASTFDPHTNYMSPKTSEDFKIRMSLSLEGIGASLRTEDDYTTVVEIIPGGPADRSGLLHPNDRIIAVGQGEDGELVDVVGWRIDDVVQLIRGKKGTKVRLQIIPADAALSDPPVTITLTRDKVKLSDRAAKSDTLEVEHNGKKYRFGVINIPDFYLDYEAMRQGKEDYASTTRDVERLLKELQGADVDGVIIDLRRNGGGFLSEAVDLTGLFIEKGPVVQVRDSRNRVKIERDFDSKVVYTGPLAVLVDHFSASASEIFAAAIQDYRRGIIVGTQTFGKGTVQNIVPISRFFPHSKEKLGQVKFTIAKFYRINGGSTQMVGVLPDIRIPTRYDVMEIGERSEKNALPWDEIDPANYEPVDPLLDKILPRLNKLHQARVQNSEEYRLILKEIENLRKEREKNVVSLNIEKRKKEREERDALKKELKKVHKKSGHDDKEDFYIVETAHVLSDYIQIH</sequence>
<dbReference type="InterPro" id="IPR004447">
    <property type="entry name" value="Peptidase_S41A"/>
</dbReference>
<dbReference type="SMART" id="SM00245">
    <property type="entry name" value="TSPc"/>
    <property type="match status" value="1"/>
</dbReference>
<dbReference type="KEGG" id="caby:Cabys_3342"/>
<keyword evidence="7" id="KW-0732">Signal</keyword>
<evidence type="ECO:0000259" key="8">
    <source>
        <dbReference type="PROSITE" id="PS50106"/>
    </source>
</evidence>
<dbReference type="EMBL" id="CM001402">
    <property type="protein sequence ID" value="EHO40161.1"/>
    <property type="molecule type" value="Genomic_DNA"/>
</dbReference>
<dbReference type="SUPFAM" id="SSF52096">
    <property type="entry name" value="ClpP/crotonase"/>
    <property type="match status" value="1"/>
</dbReference>
<dbReference type="Proteomes" id="UP000004671">
    <property type="component" value="Chromosome"/>
</dbReference>
<dbReference type="InterPro" id="IPR040573">
    <property type="entry name" value="TSP_N"/>
</dbReference>
<dbReference type="SMART" id="SM00228">
    <property type="entry name" value="PDZ"/>
    <property type="match status" value="1"/>
</dbReference>
<dbReference type="HOGENOM" id="CLU_016199_1_0_0"/>
<dbReference type="PANTHER" id="PTHR32060">
    <property type="entry name" value="TAIL-SPECIFIC PROTEASE"/>
    <property type="match status" value="1"/>
</dbReference>
<reference evidence="9 12" key="2">
    <citation type="submission" date="2016-11" db="EMBL/GenBank/DDBJ databases">
        <title>Genomic analysis of Caldithrix abyssi and proposal of a novel bacterial phylum Caldithrichaeota.</title>
        <authorList>
            <person name="Kublanov I."/>
            <person name="Sigalova O."/>
            <person name="Gavrilov S."/>
            <person name="Lebedinsky A."/>
            <person name="Ivanova N."/>
            <person name="Daum C."/>
            <person name="Reddy T."/>
            <person name="Klenk H.P."/>
            <person name="Goker M."/>
            <person name="Reva O."/>
            <person name="Miroshnichenko M."/>
            <person name="Kyprides N."/>
            <person name="Woyke T."/>
            <person name="Gelfand M."/>
        </authorList>
    </citation>
    <scope>NUCLEOTIDE SEQUENCE [LARGE SCALE GENOMIC DNA]</scope>
    <source>
        <strain evidence="9 12">LF13</strain>
    </source>
</reference>
<keyword evidence="2 5" id="KW-0645">Protease</keyword>
<dbReference type="EMBL" id="CP018099">
    <property type="protein sequence ID" value="APF20090.1"/>
    <property type="molecule type" value="Genomic_DNA"/>
</dbReference>
<dbReference type="GO" id="GO:0007165">
    <property type="term" value="P:signal transduction"/>
    <property type="evidence" value="ECO:0007669"/>
    <property type="project" value="TreeGrafter"/>
</dbReference>
<evidence type="ECO:0000313" key="9">
    <source>
        <dbReference type="EMBL" id="APF20090.1"/>
    </source>
</evidence>
<keyword evidence="4 5" id="KW-0720">Serine protease</keyword>
<dbReference type="Gene3D" id="2.30.42.10">
    <property type="match status" value="1"/>
</dbReference>
<comment type="similarity">
    <text evidence="1 5">Belongs to the peptidase S41A family.</text>
</comment>
<evidence type="ECO:0000313" key="10">
    <source>
        <dbReference type="EMBL" id="EHO40161.1"/>
    </source>
</evidence>
<proteinExistence type="inferred from homology"/>
<feature type="chain" id="PRO_5010497847" evidence="7">
    <location>
        <begin position="19"/>
        <end position="674"/>
    </location>
</feature>
<dbReference type="InterPro" id="IPR020992">
    <property type="entry name" value="Tail_Prtase_C"/>
</dbReference>